<keyword evidence="5" id="KW-1185">Reference proteome</keyword>
<evidence type="ECO:0000313" key="4">
    <source>
        <dbReference type="EMBL" id="PRY73662.1"/>
    </source>
</evidence>
<comment type="caution">
    <text evidence="4">The sequence shown here is derived from an EMBL/GenBank/DDBJ whole genome shotgun (WGS) entry which is preliminary data.</text>
</comment>
<dbReference type="InterPro" id="IPR007358">
    <property type="entry name" value="Nucleoid_associated_NdpA"/>
</dbReference>
<evidence type="ECO:0000256" key="2">
    <source>
        <dbReference type="ARBA" id="ARBA00009035"/>
    </source>
</evidence>
<dbReference type="RefSeq" id="WP_106229280.1">
    <property type="nucleotide sequence ID" value="NZ_PVTM01000001.1"/>
</dbReference>
<dbReference type="GO" id="GO:0003690">
    <property type="term" value="F:double-stranded DNA binding"/>
    <property type="evidence" value="ECO:0007669"/>
    <property type="project" value="TreeGrafter"/>
</dbReference>
<accession>A0A2T0VT20</accession>
<evidence type="ECO:0000256" key="1">
    <source>
        <dbReference type="ARBA" id="ARBA00004453"/>
    </source>
</evidence>
<dbReference type="GO" id="GO:0003727">
    <property type="term" value="F:single-stranded RNA binding"/>
    <property type="evidence" value="ECO:0007669"/>
    <property type="project" value="TreeGrafter"/>
</dbReference>
<evidence type="ECO:0000256" key="3">
    <source>
        <dbReference type="ARBA" id="ARBA00022490"/>
    </source>
</evidence>
<dbReference type="PANTHER" id="PTHR38772">
    <property type="match status" value="1"/>
</dbReference>
<dbReference type="Proteomes" id="UP000239896">
    <property type="component" value="Unassembled WGS sequence"/>
</dbReference>
<comment type="subcellular location">
    <subcellularLocation>
        <location evidence="1">Cytoplasm</location>
        <location evidence="1">Nucleoid</location>
    </subcellularLocation>
</comment>
<gene>
    <name evidence="4" type="ORF">BCL64_101333</name>
</gene>
<organism evidence="4 5">
    <name type="scientific">Halomonas ventosae</name>
    <dbReference type="NCBI Taxonomy" id="229007"/>
    <lineage>
        <taxon>Bacteria</taxon>
        <taxon>Pseudomonadati</taxon>
        <taxon>Pseudomonadota</taxon>
        <taxon>Gammaproteobacteria</taxon>
        <taxon>Oceanospirillales</taxon>
        <taxon>Halomonadaceae</taxon>
        <taxon>Halomonas</taxon>
    </lineage>
</organism>
<proteinExistence type="inferred from homology"/>
<protein>
    <submittedName>
        <fullName evidence="4">Nucleoid-associated protein</fullName>
    </submittedName>
</protein>
<reference evidence="4 5" key="1">
    <citation type="submission" date="2018-03" db="EMBL/GenBank/DDBJ databases">
        <title>Comparative analysis of microorganisms from saline springs in Andes Mountain Range, Colombia.</title>
        <authorList>
            <person name="Rubin E."/>
        </authorList>
    </citation>
    <scope>NUCLEOTIDE SEQUENCE [LARGE SCALE GENOMIC DNA]</scope>
    <source>
        <strain evidence="4 5">USBA 854</strain>
    </source>
</reference>
<dbReference type="Pfam" id="PF04245">
    <property type="entry name" value="NA37"/>
    <property type="match status" value="1"/>
</dbReference>
<evidence type="ECO:0000313" key="5">
    <source>
        <dbReference type="Proteomes" id="UP000239896"/>
    </source>
</evidence>
<dbReference type="AlphaFoldDB" id="A0A2T0VT20"/>
<dbReference type="GO" id="GO:0043590">
    <property type="term" value="C:bacterial nucleoid"/>
    <property type="evidence" value="ECO:0007669"/>
    <property type="project" value="TreeGrafter"/>
</dbReference>
<comment type="similarity">
    <text evidence="2">Belongs to the YejK family.</text>
</comment>
<name>A0A2T0VT20_9GAMM</name>
<sequence length="335" mass="36833">MPILHSIIHRIDTAAGEAPMRLVPATAELPPSPALDDLLAGVNDAFNAKPKAWGHFAETTPEGEVSSPFASELADTLDGGRDFVAFSRDLAGRIAELVGAHLSLSGDLLVLHHQLGDTRYLSLALLHHREGFGIDHQLAVVPVRQLNLAQMTLAVRLNINQWQAGDSKQYLAWTRDRGGKKLAEGFAALLGAEEGVDASGETRTLLKAFSDYVEQEDLPEAASREKTDALIDYASDQARRGEPMTLEALSEVLDEQQPKAFYDHIRNADYGLSPEIPPDRRTLSQFRRFTGRAGGVSISFDSHLLGSGVEYDEDQDRLIIKQVPRQLREQLKRQG</sequence>
<keyword evidence="3" id="KW-0963">Cytoplasm</keyword>
<dbReference type="EMBL" id="PVTM01000001">
    <property type="protein sequence ID" value="PRY73662.1"/>
    <property type="molecule type" value="Genomic_DNA"/>
</dbReference>
<dbReference type="PANTHER" id="PTHR38772:SF1">
    <property type="entry name" value="NUCLEOID-ASSOCIATED PROTEIN YEJK"/>
    <property type="match status" value="1"/>
</dbReference>